<evidence type="ECO:0000259" key="2">
    <source>
        <dbReference type="Pfam" id="PF03732"/>
    </source>
</evidence>
<evidence type="ECO:0000313" key="3">
    <source>
        <dbReference type="EMBL" id="RRT49315.1"/>
    </source>
</evidence>
<reference evidence="3 4" key="1">
    <citation type="journal article" date="2014" name="Agronomy (Basel)">
        <title>A Draft Genome Sequence for Ensete ventricosum, the Drought-Tolerant Tree Against Hunger.</title>
        <authorList>
            <person name="Harrison J."/>
            <person name="Moore K.A."/>
            <person name="Paszkiewicz K."/>
            <person name="Jones T."/>
            <person name="Grant M."/>
            <person name="Ambacheew D."/>
            <person name="Muzemil S."/>
            <person name="Studholme D.J."/>
        </authorList>
    </citation>
    <scope>NUCLEOTIDE SEQUENCE [LARGE SCALE GENOMIC DNA]</scope>
</reference>
<dbReference type="PANTHER" id="PTHR33223">
    <property type="entry name" value="CCHC-TYPE DOMAIN-CONTAINING PROTEIN"/>
    <property type="match status" value="1"/>
</dbReference>
<dbReference type="AlphaFoldDB" id="A0A426YC51"/>
<comment type="caution">
    <text evidence="3">The sequence shown here is derived from an EMBL/GenBank/DDBJ whole genome shotgun (WGS) entry which is preliminary data.</text>
</comment>
<protein>
    <recommendedName>
        <fullName evidence="2">Retrotransposon gag domain-containing protein</fullName>
    </recommendedName>
</protein>
<dbReference type="InterPro" id="IPR005162">
    <property type="entry name" value="Retrotrans_gag_dom"/>
</dbReference>
<feature type="region of interest" description="Disordered" evidence="1">
    <location>
        <begin position="102"/>
        <end position="133"/>
    </location>
</feature>
<dbReference type="Pfam" id="PF03732">
    <property type="entry name" value="Retrotrans_gag"/>
    <property type="match status" value="1"/>
</dbReference>
<feature type="domain" description="Retrotransposon gag" evidence="2">
    <location>
        <begin position="36"/>
        <end position="94"/>
    </location>
</feature>
<accession>A0A426YC51</accession>
<gene>
    <name evidence="3" type="ORF">B296_00043547</name>
</gene>
<dbReference type="Proteomes" id="UP000287651">
    <property type="component" value="Unassembled WGS sequence"/>
</dbReference>
<organism evidence="3 4">
    <name type="scientific">Ensete ventricosum</name>
    <name type="common">Abyssinian banana</name>
    <name type="synonym">Musa ensete</name>
    <dbReference type="NCBI Taxonomy" id="4639"/>
    <lineage>
        <taxon>Eukaryota</taxon>
        <taxon>Viridiplantae</taxon>
        <taxon>Streptophyta</taxon>
        <taxon>Embryophyta</taxon>
        <taxon>Tracheophyta</taxon>
        <taxon>Spermatophyta</taxon>
        <taxon>Magnoliopsida</taxon>
        <taxon>Liliopsida</taxon>
        <taxon>Zingiberales</taxon>
        <taxon>Musaceae</taxon>
        <taxon>Ensete</taxon>
    </lineage>
</organism>
<name>A0A426YC51_ENSVE</name>
<dbReference type="PANTHER" id="PTHR33223:SF10">
    <property type="entry name" value="AMINOTRANSFERASE-LIKE PLANT MOBILE DOMAIN-CONTAINING PROTEIN"/>
    <property type="match status" value="1"/>
</dbReference>
<sequence>MLESYDGSLDLAEHIVVFRVQMVLYDTSNALIRHAFPATLWGLAQKWYSQLKPSSILSFDQLIKEFELNFLAIARPKPTAVSLFSLRQKDEEPLEGELVHRHQDLGGWKMQGSETSSDRAVPRIALGTPKEKT</sequence>
<evidence type="ECO:0000313" key="4">
    <source>
        <dbReference type="Proteomes" id="UP000287651"/>
    </source>
</evidence>
<evidence type="ECO:0000256" key="1">
    <source>
        <dbReference type="SAM" id="MobiDB-lite"/>
    </source>
</evidence>
<proteinExistence type="predicted"/>
<dbReference type="EMBL" id="AMZH03013412">
    <property type="protein sequence ID" value="RRT49315.1"/>
    <property type="molecule type" value="Genomic_DNA"/>
</dbReference>